<dbReference type="PROSITE" id="PS00061">
    <property type="entry name" value="ADH_SHORT"/>
    <property type="match status" value="1"/>
</dbReference>
<comment type="similarity">
    <text evidence="1 4">Belongs to the short-chain dehydrogenases/reductases (SDR) family.</text>
</comment>
<dbReference type="Proteomes" id="UP000073492">
    <property type="component" value="Unassembled WGS sequence"/>
</dbReference>
<dbReference type="PANTHER" id="PTHR43490:SF99">
    <property type="entry name" value="SHORT-CHAIN DEHYDROGENASE_REDUCTASE"/>
    <property type="match status" value="1"/>
</dbReference>
<dbReference type="PRINTS" id="PR00080">
    <property type="entry name" value="SDRFAMILY"/>
</dbReference>
<dbReference type="SUPFAM" id="SSF51735">
    <property type="entry name" value="NAD(P)-binding Rossmann-fold domains"/>
    <property type="match status" value="1"/>
</dbReference>
<dbReference type="PRINTS" id="PR00081">
    <property type="entry name" value="GDHRDH"/>
</dbReference>
<dbReference type="InterPro" id="IPR036291">
    <property type="entry name" value="NAD(P)-bd_dom_sf"/>
</dbReference>
<keyword evidence="3" id="KW-0560">Oxidoreductase</keyword>
<evidence type="ECO:0000256" key="3">
    <source>
        <dbReference type="ARBA" id="ARBA00023002"/>
    </source>
</evidence>
<gene>
    <name evidence="5" type="ORF">AC579_7897</name>
</gene>
<dbReference type="EMBL" id="LFZO01000261">
    <property type="protein sequence ID" value="KXT10441.1"/>
    <property type="molecule type" value="Genomic_DNA"/>
</dbReference>
<organism evidence="5 6">
    <name type="scientific">Pseudocercospora musae</name>
    <dbReference type="NCBI Taxonomy" id="113226"/>
    <lineage>
        <taxon>Eukaryota</taxon>
        <taxon>Fungi</taxon>
        <taxon>Dikarya</taxon>
        <taxon>Ascomycota</taxon>
        <taxon>Pezizomycotina</taxon>
        <taxon>Dothideomycetes</taxon>
        <taxon>Dothideomycetidae</taxon>
        <taxon>Mycosphaerellales</taxon>
        <taxon>Mycosphaerellaceae</taxon>
        <taxon>Pseudocercospora</taxon>
    </lineage>
</organism>
<sequence>MENKIILVTGANRGIGFSIVQAVSLRSSDVTLLVAARTYTKAQDAVDQLRSHGVKAPLQPLELDVTQDDSVSKAVTSVGEKYGCLDVLINNAGIAPTTSSTDIPNFRSSWATVLDTNVTSIALVSTLFLPLLRASRDSKVLNVSSARGSLTLVTSGANPPTDKIAYSVSKAALNLLTVEMSHSVPELEWQVASPGWCKTAFNGFHGPKDPLQGAQVFVELALAAKEQYENGFWQFEDGKMEKVPW</sequence>
<dbReference type="Pfam" id="PF00106">
    <property type="entry name" value="adh_short"/>
    <property type="match status" value="1"/>
</dbReference>
<evidence type="ECO:0000313" key="5">
    <source>
        <dbReference type="EMBL" id="KXT10441.1"/>
    </source>
</evidence>
<protein>
    <recommendedName>
        <fullName evidence="7">NAD(P)-binding protein</fullName>
    </recommendedName>
</protein>
<reference evidence="5 6" key="1">
    <citation type="submission" date="2015-07" db="EMBL/GenBank/DDBJ databases">
        <title>Comparative genomics of the Sigatoka disease complex on banana suggests a link between parallel evolutionary changes in Pseudocercospora fijiensis and Pseudocercospora eumusae and increased virulence on the banana host.</title>
        <authorList>
            <person name="Chang T.-C."/>
            <person name="Salvucci A."/>
            <person name="Crous P.W."/>
            <person name="Stergiopoulos I."/>
        </authorList>
    </citation>
    <scope>NUCLEOTIDE SEQUENCE [LARGE SCALE GENOMIC DNA]</scope>
    <source>
        <strain evidence="5 6">CBS 116634</strain>
    </source>
</reference>
<keyword evidence="6" id="KW-1185">Reference proteome</keyword>
<evidence type="ECO:0000256" key="1">
    <source>
        <dbReference type="ARBA" id="ARBA00006484"/>
    </source>
</evidence>
<dbReference type="OrthoDB" id="5541786at2759"/>
<accession>A0A139I6R5</accession>
<dbReference type="AlphaFoldDB" id="A0A139I6R5"/>
<evidence type="ECO:0000256" key="4">
    <source>
        <dbReference type="RuleBase" id="RU000363"/>
    </source>
</evidence>
<keyword evidence="2" id="KW-0521">NADP</keyword>
<evidence type="ECO:0008006" key="7">
    <source>
        <dbReference type="Google" id="ProtNLM"/>
    </source>
</evidence>
<dbReference type="InterPro" id="IPR002347">
    <property type="entry name" value="SDR_fam"/>
</dbReference>
<evidence type="ECO:0000256" key="2">
    <source>
        <dbReference type="ARBA" id="ARBA00022857"/>
    </source>
</evidence>
<dbReference type="GO" id="GO:0016020">
    <property type="term" value="C:membrane"/>
    <property type="evidence" value="ECO:0007669"/>
    <property type="project" value="TreeGrafter"/>
</dbReference>
<evidence type="ECO:0000313" key="6">
    <source>
        <dbReference type="Proteomes" id="UP000073492"/>
    </source>
</evidence>
<proteinExistence type="inferred from homology"/>
<dbReference type="PANTHER" id="PTHR43490">
    <property type="entry name" value="(+)-NEOMENTHOL DEHYDROGENASE"/>
    <property type="match status" value="1"/>
</dbReference>
<comment type="caution">
    <text evidence="5">The sequence shown here is derived from an EMBL/GenBank/DDBJ whole genome shotgun (WGS) entry which is preliminary data.</text>
</comment>
<name>A0A139I6R5_9PEZI</name>
<dbReference type="GO" id="GO:0016491">
    <property type="term" value="F:oxidoreductase activity"/>
    <property type="evidence" value="ECO:0007669"/>
    <property type="project" value="UniProtKB-KW"/>
</dbReference>
<dbReference type="InterPro" id="IPR020904">
    <property type="entry name" value="Sc_DH/Rdtase_CS"/>
</dbReference>
<dbReference type="Gene3D" id="3.40.50.720">
    <property type="entry name" value="NAD(P)-binding Rossmann-like Domain"/>
    <property type="match status" value="1"/>
</dbReference>